<protein>
    <submittedName>
        <fullName evidence="1">Endonuclease</fullName>
    </submittedName>
</protein>
<dbReference type="GO" id="GO:0004519">
    <property type="term" value="F:endonuclease activity"/>
    <property type="evidence" value="ECO:0007669"/>
    <property type="project" value="UniProtKB-KW"/>
</dbReference>
<reference evidence="1 2" key="1">
    <citation type="journal article" date="2016" name="Sci. Rep.">
        <title>Evaluation of genetic diversity among strains of the human gut commensal Bifidobacterium adolescentis.</title>
        <authorList>
            <person name="Duranti S."/>
            <person name="Milani C."/>
            <person name="Lugli G.A."/>
            <person name="Mancabelli L."/>
            <person name="Turroni F."/>
            <person name="Ferrario C."/>
            <person name="Mangifesta M."/>
            <person name="Viappiani A."/>
            <person name="Sanchez B."/>
            <person name="Margolles A."/>
            <person name="van Sinderen D."/>
            <person name="Ventura M."/>
        </authorList>
    </citation>
    <scope>NUCLEOTIDE SEQUENCE [LARGE SCALE GENOMIC DNA]</scope>
    <source>
        <strain evidence="1 2">AL46-2</strain>
    </source>
</reference>
<dbReference type="Proteomes" id="UP000193905">
    <property type="component" value="Unassembled WGS sequence"/>
</dbReference>
<dbReference type="AlphaFoldDB" id="A0A1X2ZC73"/>
<keyword evidence="1" id="KW-0255">Endonuclease</keyword>
<comment type="caution">
    <text evidence="1">The sequence shown here is derived from an EMBL/GenBank/DDBJ whole genome shotgun (WGS) entry which is preliminary data.</text>
</comment>
<sequence>MSPSFCLGGGYRFRHRHKSRREGRKEASQNMSGSFIALNSVLHLSKHELDTMKVRFVDRNEETTAYKEYMKSPSNVNDGWFLWRTKIDRFRIGESGMCLMRLPKNSDLWLLTTIKTIVRELAPKGSVPGPAYMGEEWSSLRPFYGRLIIRYHKSRPVLVRLNTIIDDLTVDSILSSAVTWNME</sequence>
<accession>A0A1X2ZC73</accession>
<keyword evidence="1" id="KW-0540">Nuclease</keyword>
<evidence type="ECO:0000313" key="2">
    <source>
        <dbReference type="Proteomes" id="UP000193905"/>
    </source>
</evidence>
<name>A0A1X2ZC73_BIFAD</name>
<gene>
    <name evidence="1" type="ORF">AL0462_1233</name>
</gene>
<keyword evidence="1" id="KW-0378">Hydrolase</keyword>
<organism evidence="1 2">
    <name type="scientific">Bifidobacterium adolescentis</name>
    <dbReference type="NCBI Taxonomy" id="1680"/>
    <lineage>
        <taxon>Bacteria</taxon>
        <taxon>Bacillati</taxon>
        <taxon>Actinomycetota</taxon>
        <taxon>Actinomycetes</taxon>
        <taxon>Bifidobacteriales</taxon>
        <taxon>Bifidobacteriaceae</taxon>
        <taxon>Bifidobacterium</taxon>
    </lineage>
</organism>
<proteinExistence type="predicted"/>
<evidence type="ECO:0000313" key="1">
    <source>
        <dbReference type="EMBL" id="OSG96740.1"/>
    </source>
</evidence>
<dbReference type="EMBL" id="LNKH01000007">
    <property type="protein sequence ID" value="OSG96740.1"/>
    <property type="molecule type" value="Genomic_DNA"/>
</dbReference>